<dbReference type="EMBL" id="AFQF01000002">
    <property type="protein sequence ID" value="EGU89480.1"/>
    <property type="molecule type" value="Genomic_DNA"/>
</dbReference>
<comment type="caution">
    <text evidence="1">The sequence shown here is derived from an EMBL/GenBank/DDBJ whole genome shotgun (WGS) entry which is preliminary data.</text>
</comment>
<name>F9F0S7_FUSOF</name>
<evidence type="ECO:0000313" key="1">
    <source>
        <dbReference type="EMBL" id="EGU89480.1"/>
    </source>
</evidence>
<organism evidence="1">
    <name type="scientific">Fusarium oxysporum (strain Fo5176)</name>
    <name type="common">Fusarium vascular wilt</name>
    <dbReference type="NCBI Taxonomy" id="660025"/>
    <lineage>
        <taxon>Eukaryota</taxon>
        <taxon>Fungi</taxon>
        <taxon>Dikarya</taxon>
        <taxon>Ascomycota</taxon>
        <taxon>Pezizomycotina</taxon>
        <taxon>Sordariomycetes</taxon>
        <taxon>Hypocreomycetidae</taxon>
        <taxon>Hypocreales</taxon>
        <taxon>Nectriaceae</taxon>
        <taxon>Fusarium</taxon>
        <taxon>Fusarium oxysporum species complex</taxon>
    </lineage>
</organism>
<sequence>IGHNFCIYYLSVGRFQLRDL</sequence>
<gene>
    <name evidence="1" type="ORF">FOXB_00001</name>
</gene>
<accession>F9F0S7</accession>
<proteinExistence type="predicted"/>
<protein>
    <submittedName>
        <fullName evidence="1">Uncharacterized protein</fullName>
    </submittedName>
</protein>
<feature type="non-terminal residue" evidence="1">
    <location>
        <position position="1"/>
    </location>
</feature>
<reference evidence="1" key="1">
    <citation type="journal article" date="2012" name="Mol. Plant Microbe Interact.">
        <title>A highly conserved effector in Fusarium oxysporum is required for full virulence on Arabidopsis.</title>
        <authorList>
            <person name="Thatcher L.F."/>
            <person name="Gardiner D.M."/>
            <person name="Kazan K."/>
            <person name="Manners J."/>
        </authorList>
    </citation>
    <scope>NUCLEOTIDE SEQUENCE [LARGE SCALE GENOMIC DNA]</scope>
    <source>
        <strain evidence="1">Fo5176</strain>
    </source>
</reference>
<dbReference type="AlphaFoldDB" id="F9F0S7"/>